<dbReference type="AlphaFoldDB" id="A0A0B3Y8G6"/>
<evidence type="ECO:0000256" key="1">
    <source>
        <dbReference type="SAM" id="Phobius"/>
    </source>
</evidence>
<reference evidence="2 3" key="1">
    <citation type="submission" date="2014-12" db="EMBL/GenBank/DDBJ databases">
        <title>Genome sequencing of Alteromonas marina AD001.</title>
        <authorList>
            <person name="Adrian T.G.S."/>
            <person name="Chan K.G."/>
        </authorList>
    </citation>
    <scope>NUCLEOTIDE SEQUENCE [LARGE SCALE GENOMIC DNA]</scope>
    <source>
        <strain evidence="2 3">AD001</strain>
    </source>
</reference>
<dbReference type="Proteomes" id="UP000031197">
    <property type="component" value="Unassembled WGS sequence"/>
</dbReference>
<feature type="transmembrane region" description="Helical" evidence="1">
    <location>
        <begin position="20"/>
        <end position="48"/>
    </location>
</feature>
<keyword evidence="1" id="KW-0472">Membrane</keyword>
<dbReference type="EMBL" id="JWLW01000013">
    <property type="protein sequence ID" value="KHT53759.1"/>
    <property type="molecule type" value="Genomic_DNA"/>
</dbReference>
<keyword evidence="1" id="KW-0812">Transmembrane</keyword>
<proteinExistence type="predicted"/>
<protein>
    <submittedName>
        <fullName evidence="2">Uncharacterized protein</fullName>
    </submittedName>
</protein>
<evidence type="ECO:0000313" key="2">
    <source>
        <dbReference type="EMBL" id="KHT53759.1"/>
    </source>
</evidence>
<feature type="transmembrane region" description="Helical" evidence="1">
    <location>
        <begin position="69"/>
        <end position="93"/>
    </location>
</feature>
<keyword evidence="1" id="KW-1133">Transmembrane helix</keyword>
<evidence type="ECO:0000313" key="3">
    <source>
        <dbReference type="Proteomes" id="UP000031197"/>
    </source>
</evidence>
<keyword evidence="3" id="KW-1185">Reference proteome</keyword>
<name>A0A0B3Y8G6_9ALTE</name>
<dbReference type="OrthoDB" id="6332082at2"/>
<comment type="caution">
    <text evidence="2">The sequence shown here is derived from an EMBL/GenBank/DDBJ whole genome shotgun (WGS) entry which is preliminary data.</text>
</comment>
<accession>A0A0B3Y8G6</accession>
<sequence>MGLKPFPNIKPRNLGLLLFIARVLTYFGVVLIGVAIALIAGTLFTYFFPTPPLSGSTETYRIGLGGIKAGFLIIAVGLFAIVLSNILAAIVSWESSLSGEEHNGT</sequence>
<dbReference type="RefSeq" id="WP_039219447.1">
    <property type="nucleotide sequence ID" value="NZ_JWLW01000013.1"/>
</dbReference>
<organism evidence="2 3">
    <name type="scientific">Alteromonas marina</name>
    <dbReference type="NCBI Taxonomy" id="203795"/>
    <lineage>
        <taxon>Bacteria</taxon>
        <taxon>Pseudomonadati</taxon>
        <taxon>Pseudomonadota</taxon>
        <taxon>Gammaproteobacteria</taxon>
        <taxon>Alteromonadales</taxon>
        <taxon>Alteromonadaceae</taxon>
        <taxon>Alteromonas/Salinimonas group</taxon>
        <taxon>Alteromonas</taxon>
    </lineage>
</organism>
<gene>
    <name evidence="2" type="ORF">RJ41_08715</name>
</gene>